<dbReference type="InterPro" id="IPR015867">
    <property type="entry name" value="N-reg_PII/ATP_PRibTrfase_C"/>
</dbReference>
<dbReference type="GO" id="GO:0010038">
    <property type="term" value="P:response to metal ion"/>
    <property type="evidence" value="ECO:0007669"/>
    <property type="project" value="InterPro"/>
</dbReference>
<dbReference type="RefSeq" id="WP_106090095.1">
    <property type="nucleotide sequence ID" value="NZ_PVNL01000057.1"/>
</dbReference>
<proteinExistence type="inferred from homology"/>
<dbReference type="InterPro" id="IPR011322">
    <property type="entry name" value="N-reg_PII-like_a/b"/>
</dbReference>
<dbReference type="Gene3D" id="3.30.70.120">
    <property type="match status" value="1"/>
</dbReference>
<accession>A0A2S9YQN3</accession>
<dbReference type="Pfam" id="PF03091">
    <property type="entry name" value="CutA1"/>
    <property type="match status" value="1"/>
</dbReference>
<evidence type="ECO:0000256" key="1">
    <source>
        <dbReference type="ARBA" id="ARBA00010169"/>
    </source>
</evidence>
<evidence type="ECO:0000313" key="2">
    <source>
        <dbReference type="EMBL" id="PRQ07390.1"/>
    </source>
</evidence>
<dbReference type="PANTHER" id="PTHR23419">
    <property type="entry name" value="DIVALENT CATION TOLERANCE CUTA-RELATED"/>
    <property type="match status" value="1"/>
</dbReference>
<gene>
    <name evidence="2" type="primary">cutA</name>
    <name evidence="2" type="ORF">ENSA7_31030</name>
</gene>
<dbReference type="InterPro" id="IPR004323">
    <property type="entry name" value="Ion_tolerance_CutA"/>
</dbReference>
<sequence>MPDVGLRLLLCTAPSEAAPGLARALLEAKLIGCANLLPAVRSLYWWEGEIQDDTELLMLMECTDTRADQAVAALAAAHPYDVPKILVIEPTAVTEPYLEWLRSVAPPR</sequence>
<dbReference type="GO" id="GO:0005507">
    <property type="term" value="F:copper ion binding"/>
    <property type="evidence" value="ECO:0007669"/>
    <property type="project" value="TreeGrafter"/>
</dbReference>
<dbReference type="SUPFAM" id="SSF54913">
    <property type="entry name" value="GlnB-like"/>
    <property type="match status" value="1"/>
</dbReference>
<dbReference type="Proteomes" id="UP000238823">
    <property type="component" value="Unassembled WGS sequence"/>
</dbReference>
<comment type="similarity">
    <text evidence="1">Belongs to the CutA family.</text>
</comment>
<name>A0A2S9YQN3_9BACT</name>
<organism evidence="2 3">
    <name type="scientific">Enhygromyxa salina</name>
    <dbReference type="NCBI Taxonomy" id="215803"/>
    <lineage>
        <taxon>Bacteria</taxon>
        <taxon>Pseudomonadati</taxon>
        <taxon>Myxococcota</taxon>
        <taxon>Polyangia</taxon>
        <taxon>Nannocystales</taxon>
        <taxon>Nannocystaceae</taxon>
        <taxon>Enhygromyxa</taxon>
    </lineage>
</organism>
<reference evidence="2 3" key="1">
    <citation type="submission" date="2018-03" db="EMBL/GenBank/DDBJ databases">
        <title>Draft Genome Sequences of the Obligatory Marine Myxobacteria Enhygromyxa salina SWB007.</title>
        <authorList>
            <person name="Poehlein A."/>
            <person name="Moghaddam J.A."/>
            <person name="Harms H."/>
            <person name="Alanjari M."/>
            <person name="Koenig G.M."/>
            <person name="Daniel R."/>
            <person name="Schaeberle T.F."/>
        </authorList>
    </citation>
    <scope>NUCLEOTIDE SEQUENCE [LARGE SCALE GENOMIC DNA]</scope>
    <source>
        <strain evidence="2 3">SWB007</strain>
    </source>
</reference>
<evidence type="ECO:0000313" key="3">
    <source>
        <dbReference type="Proteomes" id="UP000238823"/>
    </source>
</evidence>
<comment type="caution">
    <text evidence="2">The sequence shown here is derived from an EMBL/GenBank/DDBJ whole genome shotgun (WGS) entry which is preliminary data.</text>
</comment>
<dbReference type="PANTHER" id="PTHR23419:SF8">
    <property type="entry name" value="FI09726P"/>
    <property type="match status" value="1"/>
</dbReference>
<dbReference type="AlphaFoldDB" id="A0A2S9YQN3"/>
<protein>
    <submittedName>
        <fullName evidence="2">Divalent-cation tolerance protein CutA</fullName>
    </submittedName>
</protein>
<dbReference type="OrthoDB" id="37622at2"/>
<dbReference type="EMBL" id="PVNL01000057">
    <property type="protein sequence ID" value="PRQ07390.1"/>
    <property type="molecule type" value="Genomic_DNA"/>
</dbReference>